<feature type="domain" description="F-box" evidence="2">
    <location>
        <begin position="2"/>
        <end position="53"/>
    </location>
</feature>
<dbReference type="InterPro" id="IPR001810">
    <property type="entry name" value="F-box_dom"/>
</dbReference>
<evidence type="ECO:0000259" key="2">
    <source>
        <dbReference type="PROSITE" id="PS50181"/>
    </source>
</evidence>
<evidence type="ECO:0000313" key="4">
    <source>
        <dbReference type="Proteomes" id="UP000224634"/>
    </source>
</evidence>
<keyword evidence="4" id="KW-1185">Reference proteome</keyword>
<dbReference type="Proteomes" id="UP000224634">
    <property type="component" value="Unassembled WGS sequence"/>
</dbReference>
<protein>
    <recommendedName>
        <fullName evidence="2">F-box domain-containing protein</fullName>
    </recommendedName>
</protein>
<name>A0A2B7XJ26_POLH7</name>
<sequence>MAFAFLNLPLELILQIFSRLSTVKDALNLAATCTQLQDLFQNGNTGINILRSIVDVPVHASYDLETPFSALIQVSPTTWHLQGEENCSYFLTVDPSTFPQEKIAQYTIRDMRSIHHSIDSGESPVPSSPSSPSSPPPQPAFQTSLHEFLSQFEDIQDRWLQVYDQLTSSILIDAARLQRDLLADIRPPPIVDLSSETTIIALALNCLVTSDQPRTTLQTPHYQHRMDKIYLFPLLEIRREEDGRGVAGVVSRPTPPPPVVGWHLNSTIPSMLLHIIHLAQRILHNQDPRDWPTIAYVLCIMSLIMRSLEYEHHWTGALVAAGQALNVPFSDLCRLYYVCTRGGLPVTWNHTKYDLDRETYGALVHGSGGSGGIGGGGGGGNNSNSNALAIEYFRKLQAVCLDRRENMTFEADVTDNLGLDGFVDTLVHLARGSVKGL</sequence>
<dbReference type="SMART" id="SM00256">
    <property type="entry name" value="FBOX"/>
    <property type="match status" value="1"/>
</dbReference>
<dbReference type="Pfam" id="PF12937">
    <property type="entry name" value="F-box-like"/>
    <property type="match status" value="1"/>
</dbReference>
<dbReference type="AlphaFoldDB" id="A0A2B7XJ26"/>
<feature type="region of interest" description="Disordered" evidence="1">
    <location>
        <begin position="117"/>
        <end position="141"/>
    </location>
</feature>
<proteinExistence type="predicted"/>
<organism evidence="3 4">
    <name type="scientific">Polytolypa hystricis (strain UAMH7299)</name>
    <dbReference type="NCBI Taxonomy" id="1447883"/>
    <lineage>
        <taxon>Eukaryota</taxon>
        <taxon>Fungi</taxon>
        <taxon>Dikarya</taxon>
        <taxon>Ascomycota</taxon>
        <taxon>Pezizomycotina</taxon>
        <taxon>Eurotiomycetes</taxon>
        <taxon>Eurotiomycetidae</taxon>
        <taxon>Onygenales</taxon>
        <taxon>Onygenales incertae sedis</taxon>
        <taxon>Polytolypa</taxon>
    </lineage>
</organism>
<dbReference type="OrthoDB" id="4509615at2759"/>
<comment type="caution">
    <text evidence="3">The sequence shown here is derived from an EMBL/GenBank/DDBJ whole genome shotgun (WGS) entry which is preliminary data.</text>
</comment>
<reference evidence="3 4" key="1">
    <citation type="submission" date="2017-10" db="EMBL/GenBank/DDBJ databases">
        <title>Comparative genomics in systemic dimorphic fungi from Ajellomycetaceae.</title>
        <authorList>
            <person name="Munoz J.F."/>
            <person name="Mcewen J.G."/>
            <person name="Clay O.K."/>
            <person name="Cuomo C.A."/>
        </authorList>
    </citation>
    <scope>NUCLEOTIDE SEQUENCE [LARGE SCALE GENOMIC DNA]</scope>
    <source>
        <strain evidence="3 4">UAMH7299</strain>
    </source>
</reference>
<dbReference type="InterPro" id="IPR036047">
    <property type="entry name" value="F-box-like_dom_sf"/>
</dbReference>
<dbReference type="CDD" id="cd09917">
    <property type="entry name" value="F-box_SF"/>
    <property type="match status" value="1"/>
</dbReference>
<dbReference type="SUPFAM" id="SSF81383">
    <property type="entry name" value="F-box domain"/>
    <property type="match status" value="1"/>
</dbReference>
<feature type="compositionally biased region" description="Pro residues" evidence="1">
    <location>
        <begin position="126"/>
        <end position="139"/>
    </location>
</feature>
<gene>
    <name evidence="3" type="ORF">AJ80_06995</name>
</gene>
<evidence type="ECO:0000313" key="3">
    <source>
        <dbReference type="EMBL" id="PGH11734.1"/>
    </source>
</evidence>
<accession>A0A2B7XJ26</accession>
<dbReference type="PROSITE" id="PS50181">
    <property type="entry name" value="FBOX"/>
    <property type="match status" value="1"/>
</dbReference>
<dbReference type="EMBL" id="PDNA01000128">
    <property type="protein sequence ID" value="PGH11734.1"/>
    <property type="molecule type" value="Genomic_DNA"/>
</dbReference>
<evidence type="ECO:0000256" key="1">
    <source>
        <dbReference type="SAM" id="MobiDB-lite"/>
    </source>
</evidence>